<evidence type="ECO:0000256" key="1">
    <source>
        <dbReference type="SAM" id="Phobius"/>
    </source>
</evidence>
<keyword evidence="3" id="KW-1185">Reference proteome</keyword>
<keyword evidence="1" id="KW-0812">Transmembrane</keyword>
<reference evidence="2 3" key="1">
    <citation type="submission" date="2016-10" db="EMBL/GenBank/DDBJ databases">
        <authorList>
            <person name="de Groot N.N."/>
        </authorList>
    </citation>
    <scope>NUCLEOTIDE SEQUENCE [LARGE SCALE GENOMIC DNA]</scope>
    <source>
        <strain evidence="2 3">TC2-24</strain>
    </source>
</reference>
<dbReference type="SUPFAM" id="SSF53474">
    <property type="entry name" value="alpha/beta-Hydrolases"/>
    <property type="match status" value="1"/>
</dbReference>
<evidence type="ECO:0000313" key="3">
    <source>
        <dbReference type="Proteomes" id="UP000199373"/>
    </source>
</evidence>
<evidence type="ECO:0008006" key="4">
    <source>
        <dbReference type="Google" id="ProtNLM"/>
    </source>
</evidence>
<dbReference type="InterPro" id="IPR029058">
    <property type="entry name" value="AB_hydrolase_fold"/>
</dbReference>
<dbReference type="AlphaFoldDB" id="A0A1I0QKI6"/>
<gene>
    <name evidence="2" type="ORF">SAMN04487850_2505</name>
</gene>
<dbReference type="Gene3D" id="3.40.50.1820">
    <property type="entry name" value="alpha/beta hydrolase"/>
    <property type="match status" value="1"/>
</dbReference>
<protein>
    <recommendedName>
        <fullName evidence="4">DUF3089 domain-containing protein</fullName>
    </recommendedName>
</protein>
<proteinExistence type="predicted"/>
<feature type="transmembrane region" description="Helical" evidence="1">
    <location>
        <begin position="25"/>
        <end position="42"/>
    </location>
</feature>
<keyword evidence="1" id="KW-0472">Membrane</keyword>
<accession>A0A1I0QKI6</accession>
<sequence length="340" mass="38545">MPNINYLVSLQTNLLQTRDMSKYKTTFVVIFFVSLMFMLSSWDGGRSGLTGPIPQRPLYGDSTQWYIQDRGGIADIFYVISTETGDRQVGGDTCHFADTYDQVSRGAMFVEMAAVDSFYSGRLNFYSPFYRQVSMQSWTSQDTAMARIPIALSDVRRSWEYYLTHFNQGRPFVLAGFSQGACVVKELIKEMPDSIYKRMIAAYVIGYRVTQDEVGRYPNIIPAQGASDLGVTVCFNSVRSVDCAIPIVSEGNVVCINPVNWRTDTVSTPFVYFGRHKNDTLSVRCDVENCLLVVDGFRERALLPVIGRSGNYHNMELKFYYPYIRQNIADRVAAYMSITN</sequence>
<dbReference type="Proteomes" id="UP000199373">
    <property type="component" value="Unassembled WGS sequence"/>
</dbReference>
<keyword evidence="1" id="KW-1133">Transmembrane helix</keyword>
<organism evidence="2 3">
    <name type="scientific">Prevotella aff. ruminicola Tc2-24</name>
    <dbReference type="NCBI Taxonomy" id="81582"/>
    <lineage>
        <taxon>Bacteria</taxon>
        <taxon>Pseudomonadati</taxon>
        <taxon>Bacteroidota</taxon>
        <taxon>Bacteroidia</taxon>
        <taxon>Bacteroidales</taxon>
        <taxon>Prevotellaceae</taxon>
        <taxon>Prevotella</taxon>
    </lineage>
</organism>
<dbReference type="Pfam" id="PF11288">
    <property type="entry name" value="DUF3089"/>
    <property type="match status" value="1"/>
</dbReference>
<dbReference type="EMBL" id="FOIQ01000007">
    <property type="protein sequence ID" value="SEW27674.1"/>
    <property type="molecule type" value="Genomic_DNA"/>
</dbReference>
<name>A0A1I0QKI6_9BACT</name>
<evidence type="ECO:0000313" key="2">
    <source>
        <dbReference type="EMBL" id="SEW27674.1"/>
    </source>
</evidence>
<dbReference type="InterPro" id="IPR021440">
    <property type="entry name" value="DUF3089"/>
</dbReference>